<reference evidence="8 9" key="1">
    <citation type="submission" date="2017-07" db="EMBL/GenBank/DDBJ databases">
        <title>Phenotypical and genomic characterization of a clinical isolate of Shewanella bicestrii sp. nov. producing an extended-spectrum beta-lactamase and a new oxacillinase variant.</title>
        <authorList>
            <person name="Jousset A.B."/>
            <person name="Bonnin R.A."/>
            <person name="Girlich D."/>
            <person name="Dabos L."/>
            <person name="Potron A."/>
            <person name="Dortet L."/>
            <person name="Glaser P."/>
            <person name="Naas T."/>
        </authorList>
    </citation>
    <scope>NUCLEOTIDE SEQUENCE [LARGE SCALE GENOMIC DNA]</scope>
    <source>
        <strain evidence="8 9">JAB-1</strain>
    </source>
</reference>
<keyword evidence="9" id="KW-1185">Reference proteome</keyword>
<evidence type="ECO:0000259" key="6">
    <source>
        <dbReference type="PROSITE" id="PS50111"/>
    </source>
</evidence>
<evidence type="ECO:0000256" key="2">
    <source>
        <dbReference type="ARBA" id="ARBA00023224"/>
    </source>
</evidence>
<comment type="subcellular location">
    <subcellularLocation>
        <location evidence="1">Membrane</location>
    </subcellularLocation>
</comment>
<organism evidence="8 9">
    <name type="scientific">Shewanella bicestrii</name>
    <dbReference type="NCBI Taxonomy" id="2018305"/>
    <lineage>
        <taxon>Bacteria</taxon>
        <taxon>Pseudomonadati</taxon>
        <taxon>Pseudomonadota</taxon>
        <taxon>Gammaproteobacteria</taxon>
        <taxon>Alteromonadales</taxon>
        <taxon>Shewanellaceae</taxon>
        <taxon>Shewanella</taxon>
    </lineage>
</organism>
<evidence type="ECO:0000256" key="5">
    <source>
        <dbReference type="SAM" id="Phobius"/>
    </source>
</evidence>
<name>A0A220URV6_9GAMM</name>
<feature type="transmembrane region" description="Helical" evidence="5">
    <location>
        <begin position="176"/>
        <end position="196"/>
    </location>
</feature>
<feature type="domain" description="HAMP" evidence="7">
    <location>
        <begin position="198"/>
        <end position="250"/>
    </location>
</feature>
<dbReference type="GO" id="GO:0007165">
    <property type="term" value="P:signal transduction"/>
    <property type="evidence" value="ECO:0007669"/>
    <property type="project" value="UniProtKB-KW"/>
</dbReference>
<keyword evidence="2 4" id="KW-0807">Transducer</keyword>
<comment type="similarity">
    <text evidence="3">Belongs to the methyl-accepting chemotaxis (MCP) protein family.</text>
</comment>
<keyword evidence="5" id="KW-0472">Membrane</keyword>
<dbReference type="PANTHER" id="PTHR32089">
    <property type="entry name" value="METHYL-ACCEPTING CHEMOTAXIS PROTEIN MCPB"/>
    <property type="match status" value="1"/>
</dbReference>
<dbReference type="SMART" id="SM00304">
    <property type="entry name" value="HAMP"/>
    <property type="match status" value="1"/>
</dbReference>
<evidence type="ECO:0000259" key="7">
    <source>
        <dbReference type="PROSITE" id="PS50885"/>
    </source>
</evidence>
<dbReference type="GO" id="GO:0006935">
    <property type="term" value="P:chemotaxis"/>
    <property type="evidence" value="ECO:0007669"/>
    <property type="project" value="UniProtKB-ARBA"/>
</dbReference>
<accession>A0A220URV6</accession>
<proteinExistence type="inferred from homology"/>
<gene>
    <name evidence="8" type="ORF">CF168_19760</name>
</gene>
<dbReference type="Proteomes" id="UP000198367">
    <property type="component" value="Chromosome"/>
</dbReference>
<dbReference type="EMBL" id="CP022358">
    <property type="protein sequence ID" value="ASK70927.1"/>
    <property type="molecule type" value="Genomic_DNA"/>
</dbReference>
<dbReference type="SMART" id="SM00283">
    <property type="entry name" value="MA"/>
    <property type="match status" value="1"/>
</dbReference>
<evidence type="ECO:0000256" key="3">
    <source>
        <dbReference type="ARBA" id="ARBA00029447"/>
    </source>
</evidence>
<evidence type="ECO:0000256" key="4">
    <source>
        <dbReference type="PROSITE-ProRule" id="PRU00284"/>
    </source>
</evidence>
<evidence type="ECO:0000256" key="1">
    <source>
        <dbReference type="ARBA" id="ARBA00004370"/>
    </source>
</evidence>
<dbReference type="PROSITE" id="PS50111">
    <property type="entry name" value="CHEMOTAXIS_TRANSDUC_2"/>
    <property type="match status" value="1"/>
</dbReference>
<evidence type="ECO:0000313" key="8">
    <source>
        <dbReference type="EMBL" id="ASK70927.1"/>
    </source>
</evidence>
<feature type="transmembrane region" description="Helical" evidence="5">
    <location>
        <begin position="12"/>
        <end position="33"/>
    </location>
</feature>
<dbReference type="AlphaFoldDB" id="A0A220URV6"/>
<evidence type="ECO:0000313" key="9">
    <source>
        <dbReference type="Proteomes" id="UP000198367"/>
    </source>
</evidence>
<dbReference type="Pfam" id="PF00015">
    <property type="entry name" value="MCPsignal"/>
    <property type="match status" value="1"/>
</dbReference>
<dbReference type="GO" id="GO:0016020">
    <property type="term" value="C:membrane"/>
    <property type="evidence" value="ECO:0007669"/>
    <property type="project" value="UniProtKB-SubCell"/>
</dbReference>
<dbReference type="RefSeq" id="WP_086903565.1">
    <property type="nucleotide sequence ID" value="NZ_CP022358.1"/>
</dbReference>
<sequence>MFNNAKTSTLTALPSVFASILLIIIGISSYRGFAELNDTSSRLVNNTQLAETFTNVREAFFELRLATLVHNSDAISLQQRNVQQLVEQLAGFNTDFMGQDARTIRTLLPQIEQYVRLYQQELAYAKQTGTEPELTPERGALGPKVSNEINQLVKLITQRNHELGKQAEDKVNATEALLLGLILVAIVASLLSALFMSRRLVNIVHQIKRVVEHLADGDLTQKTQISGQNELCALGADLDRVIDHLRHMISDIAQASEHMSDQIGQLNVQSNANTHALQTHAVETDQVVTAMTEMSATAHNVAGDAASAARFTQQANEQADKSKKAVEQAANTVVALVGKVDTAAHTIAEMNENTRHIATILDVIGDIADQTNLLALNAAIEAARAGEQGRGFAVVADEVRALAARTQASTAEINQMLERLRTGANSAVNAMDETKQSCQDAADTTTLVTESLETLTTYVFDINGLSNQIATAAEEQSAVSEEINRNLNTIREMVEELNQSGKATLNSATSLAATKEQLTGVVSHFRL</sequence>
<dbReference type="Pfam" id="PF00672">
    <property type="entry name" value="HAMP"/>
    <property type="match status" value="1"/>
</dbReference>
<keyword evidence="5" id="KW-1133">Transmembrane helix</keyword>
<dbReference type="InterPro" id="IPR004089">
    <property type="entry name" value="MCPsignal_dom"/>
</dbReference>
<dbReference type="Gene3D" id="1.10.287.950">
    <property type="entry name" value="Methyl-accepting chemotaxis protein"/>
    <property type="match status" value="1"/>
</dbReference>
<protein>
    <submittedName>
        <fullName evidence="8">Chemotaxis protein</fullName>
    </submittedName>
</protein>
<dbReference type="CDD" id="cd11386">
    <property type="entry name" value="MCP_signal"/>
    <property type="match status" value="1"/>
</dbReference>
<dbReference type="PROSITE" id="PS50885">
    <property type="entry name" value="HAMP"/>
    <property type="match status" value="1"/>
</dbReference>
<dbReference type="FunFam" id="1.10.287.950:FF:000001">
    <property type="entry name" value="Methyl-accepting chemotaxis sensory transducer"/>
    <property type="match status" value="1"/>
</dbReference>
<dbReference type="InterPro" id="IPR003660">
    <property type="entry name" value="HAMP_dom"/>
</dbReference>
<keyword evidence="5" id="KW-0812">Transmembrane</keyword>
<dbReference type="PANTHER" id="PTHR32089:SF55">
    <property type="entry name" value="METHYL ACCEPTING SENSORY TRANSDUCER WITH CACHE_2 SMALL MOLECULE BINDING DOMAIN"/>
    <property type="match status" value="1"/>
</dbReference>
<dbReference type="KEGG" id="sbj:CF168_19760"/>
<dbReference type="SUPFAM" id="SSF58104">
    <property type="entry name" value="Methyl-accepting chemotaxis protein (MCP) signaling domain"/>
    <property type="match status" value="1"/>
</dbReference>
<feature type="domain" description="Methyl-accepting transducer" evidence="6">
    <location>
        <begin position="255"/>
        <end position="491"/>
    </location>
</feature>